<comment type="caution">
    <text evidence="1">The sequence shown here is derived from an EMBL/GenBank/DDBJ whole genome shotgun (WGS) entry which is preliminary data.</text>
</comment>
<dbReference type="RefSeq" id="WP_310091117.1">
    <property type="nucleotide sequence ID" value="NZ_JAVDUU010000001.1"/>
</dbReference>
<evidence type="ECO:0000313" key="2">
    <source>
        <dbReference type="Proteomes" id="UP001247620"/>
    </source>
</evidence>
<proteinExistence type="predicted"/>
<gene>
    <name evidence="1" type="ORF">J2W55_000279</name>
</gene>
<accession>A0ABU1T5C3</accession>
<organism evidence="1 2">
    <name type="scientific">Mucilaginibacter pocheonensis</name>
    <dbReference type="NCBI Taxonomy" id="398050"/>
    <lineage>
        <taxon>Bacteria</taxon>
        <taxon>Pseudomonadati</taxon>
        <taxon>Bacteroidota</taxon>
        <taxon>Sphingobacteriia</taxon>
        <taxon>Sphingobacteriales</taxon>
        <taxon>Sphingobacteriaceae</taxon>
        <taxon>Mucilaginibacter</taxon>
    </lineage>
</organism>
<name>A0ABU1T5C3_9SPHI</name>
<dbReference type="Proteomes" id="UP001247620">
    <property type="component" value="Unassembled WGS sequence"/>
</dbReference>
<dbReference type="EMBL" id="JAVDUU010000001">
    <property type="protein sequence ID" value="MDR6940451.1"/>
    <property type="molecule type" value="Genomic_DNA"/>
</dbReference>
<protein>
    <submittedName>
        <fullName evidence="1">Uncharacterized protein</fullName>
    </submittedName>
</protein>
<evidence type="ECO:0000313" key="1">
    <source>
        <dbReference type="EMBL" id="MDR6940451.1"/>
    </source>
</evidence>
<reference evidence="1 2" key="1">
    <citation type="submission" date="2023-07" db="EMBL/GenBank/DDBJ databases">
        <title>Sorghum-associated microbial communities from plants grown in Nebraska, USA.</title>
        <authorList>
            <person name="Schachtman D."/>
        </authorList>
    </citation>
    <scope>NUCLEOTIDE SEQUENCE [LARGE SCALE GENOMIC DNA]</scope>
    <source>
        <strain evidence="1 2">3262</strain>
    </source>
</reference>
<keyword evidence="2" id="KW-1185">Reference proteome</keyword>
<sequence>MTRKILLLLLITACLSCKKNHQKPGCSIGKCTLEFASVGIRFVDKAGEGVIVTNFSAKNLRSDSLIVAGAVIDPGFSPAYKTIATDNNLKQFSTEGDNVQITATHPDTHQIKTAVVKIAGGCACHISKISGPNTVTFD</sequence>